<evidence type="ECO:0008006" key="4">
    <source>
        <dbReference type="Google" id="ProtNLM"/>
    </source>
</evidence>
<accession>A0A1Q4K363</accession>
<gene>
    <name evidence="2" type="ORF">G9444_4444</name>
</gene>
<proteinExistence type="predicted"/>
<evidence type="ECO:0000256" key="1">
    <source>
        <dbReference type="SAM" id="SignalP"/>
    </source>
</evidence>
<dbReference type="EMBL" id="CP050124">
    <property type="protein sequence ID" value="QIP41688.1"/>
    <property type="molecule type" value="Genomic_DNA"/>
</dbReference>
<reference evidence="2 3" key="1">
    <citation type="submission" date="2020-03" db="EMBL/GenBank/DDBJ databases">
        <title>Screen low temperature-resistant strains for efficient degradation of petroleum hydrocarbons under the low temperature.</title>
        <authorList>
            <person name="Wang Y."/>
            <person name="Chen J."/>
        </authorList>
    </citation>
    <scope>NUCLEOTIDE SEQUENCE [LARGE SCALE GENOMIC DNA]</scope>
    <source>
        <strain evidence="2 3">KB1</strain>
    </source>
</reference>
<dbReference type="OrthoDB" id="4465565at2"/>
<dbReference type="Proteomes" id="UP000502345">
    <property type="component" value="Chromosome"/>
</dbReference>
<keyword evidence="1" id="KW-0732">Signal</keyword>
<dbReference type="PROSITE" id="PS51257">
    <property type="entry name" value="PROKAR_LIPOPROTEIN"/>
    <property type="match status" value="1"/>
</dbReference>
<feature type="signal peptide" evidence="1">
    <location>
        <begin position="1"/>
        <end position="19"/>
    </location>
</feature>
<name>A0A1Q4K363_RHOER</name>
<evidence type="ECO:0000313" key="3">
    <source>
        <dbReference type="Proteomes" id="UP000502345"/>
    </source>
</evidence>
<feature type="chain" id="PRO_5039061281" description="Lipoprotein" evidence="1">
    <location>
        <begin position="20"/>
        <end position="134"/>
    </location>
</feature>
<sequence length="134" mass="13928">MRIAAAVGAAAIVVLGLTACSTEDQDNAQNKISEAVTSGQQALETAKQSAGNAIDQGKTALFVATFRGAYAPLAENRDDADIEEILTTTCTEVANGTDEAEVKTKITDLAENNGNKPTDEQAGHIYELAKATCP</sequence>
<protein>
    <recommendedName>
        <fullName evidence="4">Lipoprotein</fullName>
    </recommendedName>
</protein>
<dbReference type="GeneID" id="64142001"/>
<organism evidence="2 3">
    <name type="scientific">Rhodococcus erythropolis</name>
    <name type="common">Arthrobacter picolinophilus</name>
    <dbReference type="NCBI Taxonomy" id="1833"/>
    <lineage>
        <taxon>Bacteria</taxon>
        <taxon>Bacillati</taxon>
        <taxon>Actinomycetota</taxon>
        <taxon>Actinomycetes</taxon>
        <taxon>Mycobacteriales</taxon>
        <taxon>Nocardiaceae</taxon>
        <taxon>Rhodococcus</taxon>
        <taxon>Rhodococcus erythropolis group</taxon>
    </lineage>
</organism>
<evidence type="ECO:0000313" key="2">
    <source>
        <dbReference type="EMBL" id="QIP41688.1"/>
    </source>
</evidence>
<dbReference type="AlphaFoldDB" id="A0A1Q4K363"/>
<dbReference type="RefSeq" id="WP_003945253.1">
    <property type="nucleotide sequence ID" value="NZ_AP018733.1"/>
</dbReference>